<evidence type="ECO:0000256" key="3">
    <source>
        <dbReference type="PIRSR" id="PIRSR639383-1"/>
    </source>
</evidence>
<comment type="catalytic activity">
    <reaction evidence="7">
        <text>P(1),P(3)-bis(5'-adenosyl) triphosphate + H2O = AMP + ADP + 2 H(+)</text>
        <dbReference type="Rhea" id="RHEA:13893"/>
        <dbReference type="ChEBI" id="CHEBI:15377"/>
        <dbReference type="ChEBI" id="CHEBI:15378"/>
        <dbReference type="ChEBI" id="CHEBI:58529"/>
        <dbReference type="ChEBI" id="CHEBI:456215"/>
        <dbReference type="ChEBI" id="CHEBI:456216"/>
        <dbReference type="EC" id="3.6.1.29"/>
    </reaction>
</comment>
<dbReference type="OrthoDB" id="680339at2759"/>
<dbReference type="InterPro" id="IPR039383">
    <property type="entry name" value="FHIT"/>
</dbReference>
<evidence type="ECO:0000256" key="5">
    <source>
        <dbReference type="PIRSR" id="PIRSR639383-3"/>
    </source>
</evidence>
<dbReference type="Proteomes" id="UP000504638">
    <property type="component" value="Unplaced"/>
</dbReference>
<feature type="domain" description="HIT" evidence="9">
    <location>
        <begin position="1"/>
        <end position="114"/>
    </location>
</feature>
<keyword evidence="2 7" id="KW-0378">Hydrolase</keyword>
<feature type="short sequence motif" description="Histidine triad motif" evidence="6">
    <location>
        <begin position="99"/>
        <end position="103"/>
    </location>
</feature>
<dbReference type="PANTHER" id="PTHR46243:SF1">
    <property type="entry name" value="BIS(5'-ADENOSYL)-TRIPHOSPHATASE"/>
    <property type="match status" value="1"/>
</dbReference>
<reference evidence="12" key="2">
    <citation type="submission" date="2020-04" db="EMBL/GenBank/DDBJ databases">
        <authorList>
            <consortium name="NCBI Genome Project"/>
        </authorList>
    </citation>
    <scope>NUCLEOTIDE SEQUENCE</scope>
    <source>
        <strain evidence="12">CBS 781.70</strain>
    </source>
</reference>
<dbReference type="SUPFAM" id="SSF54197">
    <property type="entry name" value="HIT-like"/>
    <property type="match status" value="1"/>
</dbReference>
<feature type="binding site" evidence="4">
    <location>
        <position position="88"/>
    </location>
    <ligand>
        <name>substrate</name>
    </ligand>
</feature>
<dbReference type="InterPro" id="IPR051884">
    <property type="entry name" value="Bis(5'-adenosyl)-TPase_reg"/>
</dbReference>
<evidence type="ECO:0000313" key="11">
    <source>
        <dbReference type="Proteomes" id="UP000504638"/>
    </source>
</evidence>
<dbReference type="InterPro" id="IPR036265">
    <property type="entry name" value="HIT-like_sf"/>
</dbReference>
<evidence type="ECO:0000259" key="9">
    <source>
        <dbReference type="PROSITE" id="PS51084"/>
    </source>
</evidence>
<dbReference type="Pfam" id="PF01230">
    <property type="entry name" value="HIT"/>
    <property type="match status" value="1"/>
</dbReference>
<dbReference type="GO" id="GO:0047710">
    <property type="term" value="F:bis(5'-adenosyl)-triphosphatase activity"/>
    <property type="evidence" value="ECO:0007669"/>
    <property type="project" value="UniProtKB-UniRule"/>
</dbReference>
<dbReference type="EMBL" id="ML975155">
    <property type="protein sequence ID" value="KAF1813362.1"/>
    <property type="molecule type" value="Genomic_DNA"/>
</dbReference>
<dbReference type="PROSITE" id="PS51084">
    <property type="entry name" value="HIT_2"/>
    <property type="match status" value="1"/>
</dbReference>
<feature type="region of interest" description="Disordered" evidence="8">
    <location>
        <begin position="142"/>
        <end position="162"/>
    </location>
</feature>
<dbReference type="PANTHER" id="PTHR46243">
    <property type="entry name" value="BIS(5'-ADENOSYL)-TRIPHOSPHATASE"/>
    <property type="match status" value="1"/>
</dbReference>
<feature type="active site" description="Tele-AMP-histidine intermediate" evidence="3">
    <location>
        <position position="101"/>
    </location>
</feature>
<feature type="binding site" evidence="4">
    <location>
        <begin position="94"/>
        <end position="97"/>
    </location>
    <ligand>
        <name>substrate</name>
    </ligand>
</feature>
<dbReference type="GO" id="GO:0000166">
    <property type="term" value="F:nucleotide binding"/>
    <property type="evidence" value="ECO:0007669"/>
    <property type="project" value="UniProtKB-KW"/>
</dbReference>
<dbReference type="FunFam" id="3.30.428.10:FF:000011">
    <property type="entry name" value="Fragile histidine triad"/>
    <property type="match status" value="1"/>
</dbReference>
<reference evidence="10 12" key="1">
    <citation type="submission" date="2020-01" db="EMBL/GenBank/DDBJ databases">
        <authorList>
            <consortium name="DOE Joint Genome Institute"/>
            <person name="Haridas S."/>
            <person name="Albert R."/>
            <person name="Binder M."/>
            <person name="Bloem J."/>
            <person name="Labutti K."/>
            <person name="Salamov A."/>
            <person name="Andreopoulos B."/>
            <person name="Baker S.E."/>
            <person name="Barry K."/>
            <person name="Bills G."/>
            <person name="Bluhm B.H."/>
            <person name="Cannon C."/>
            <person name="Castanera R."/>
            <person name="Culley D.E."/>
            <person name="Daum C."/>
            <person name="Ezra D."/>
            <person name="Gonzalez J.B."/>
            <person name="Henrissat B."/>
            <person name="Kuo A."/>
            <person name="Liang C."/>
            <person name="Lipzen A."/>
            <person name="Lutzoni F."/>
            <person name="Magnuson J."/>
            <person name="Mondo S."/>
            <person name="Nolan M."/>
            <person name="Ohm R."/>
            <person name="Pangilinan J."/>
            <person name="Park H.-J."/>
            <person name="Ramirez L."/>
            <person name="Alfaro M."/>
            <person name="Sun H."/>
            <person name="Tritt A."/>
            <person name="Yoshinaga Y."/>
            <person name="Zwiers L.-H."/>
            <person name="Turgeon B.G."/>
            <person name="Goodwin S.B."/>
            <person name="Spatafora J.W."/>
            <person name="Crous P.W."/>
            <person name="Grigoriev I.V."/>
        </authorList>
    </citation>
    <scope>NUCLEOTIDE SEQUENCE</scope>
    <source>
        <strain evidence="10 12">CBS 781.70</strain>
    </source>
</reference>
<protein>
    <recommendedName>
        <fullName evidence="7">Bis(5'-adenosyl)-triphosphatase</fullName>
        <ecNumber evidence="7">3.6.1.29</ecNumber>
    </recommendedName>
</protein>
<evidence type="ECO:0000256" key="1">
    <source>
        <dbReference type="ARBA" id="ARBA00022741"/>
    </source>
</evidence>
<feature type="binding site" evidence="4">
    <location>
        <position position="32"/>
    </location>
    <ligand>
        <name>substrate</name>
    </ligand>
</feature>
<keyword evidence="1 7" id="KW-0547">Nucleotide-binding</keyword>
<dbReference type="AlphaFoldDB" id="A0A6G1G5S3"/>
<evidence type="ECO:0000256" key="7">
    <source>
        <dbReference type="RuleBase" id="RU366076"/>
    </source>
</evidence>
<reference evidence="12" key="3">
    <citation type="submission" date="2025-04" db="UniProtKB">
        <authorList>
            <consortium name="RefSeq"/>
        </authorList>
    </citation>
    <scope>IDENTIFICATION</scope>
    <source>
        <strain evidence="12">CBS 781.70</strain>
    </source>
</reference>
<evidence type="ECO:0000256" key="2">
    <source>
        <dbReference type="ARBA" id="ARBA00022801"/>
    </source>
</evidence>
<gene>
    <name evidence="10 12" type="ORF">P152DRAFT_457721</name>
</gene>
<accession>A0A6G1G5S3</accession>
<dbReference type="InterPro" id="IPR011146">
    <property type="entry name" value="HIT-like"/>
</dbReference>
<dbReference type="EC" id="3.6.1.29" evidence="7"/>
<feature type="binding site" evidence="4">
    <location>
        <position position="103"/>
    </location>
    <ligand>
        <name>substrate</name>
    </ligand>
</feature>
<comment type="cofactor">
    <cofactor evidence="7">
        <name>Mn(2+)</name>
        <dbReference type="ChEBI" id="CHEBI:29035"/>
    </cofactor>
</comment>
<evidence type="ECO:0000256" key="4">
    <source>
        <dbReference type="PIRSR" id="PIRSR639383-2"/>
    </source>
</evidence>
<dbReference type="Gene3D" id="3.30.428.10">
    <property type="entry name" value="HIT-like"/>
    <property type="match status" value="1"/>
</dbReference>
<dbReference type="CDD" id="cd01275">
    <property type="entry name" value="FHIT"/>
    <property type="match status" value="1"/>
</dbReference>
<feature type="site" description="Important for induction of apoptosis" evidence="5">
    <location>
        <position position="122"/>
    </location>
</feature>
<name>A0A6G1G5S3_9PEZI</name>
<evidence type="ECO:0000256" key="8">
    <source>
        <dbReference type="SAM" id="MobiDB-lite"/>
    </source>
</evidence>
<dbReference type="GeneID" id="54419859"/>
<proteinExistence type="predicted"/>
<evidence type="ECO:0000256" key="6">
    <source>
        <dbReference type="PROSITE-ProRule" id="PRU00464"/>
    </source>
</evidence>
<organism evidence="10">
    <name type="scientific">Eremomyces bilateralis CBS 781.70</name>
    <dbReference type="NCBI Taxonomy" id="1392243"/>
    <lineage>
        <taxon>Eukaryota</taxon>
        <taxon>Fungi</taxon>
        <taxon>Dikarya</taxon>
        <taxon>Ascomycota</taxon>
        <taxon>Pezizomycotina</taxon>
        <taxon>Dothideomycetes</taxon>
        <taxon>Dothideomycetes incertae sedis</taxon>
        <taxon>Eremomycetales</taxon>
        <taxon>Eremomycetaceae</taxon>
        <taxon>Eremomyces</taxon>
    </lineage>
</organism>
<dbReference type="RefSeq" id="XP_033534993.1">
    <property type="nucleotide sequence ID" value="XM_033679289.1"/>
</dbReference>
<sequence length="184" mass="20881">MTPPIPSSVYFGPFLVTPQVFHLTPLSFALVNLKPLLPGHVLVSSTRRVPRLRDLTLREISDFWATVHRVSRTIERVYQADGMNVAVQDGAAAGQSVPHVHCHIIPRRLKDLDERGGSDRIYDMLDGEEGDLVAQLVERGRRERFTGPDNEERVARGEEEMNKEAEWLKEEMEKDAEPEQEVEG</sequence>
<evidence type="ECO:0000313" key="10">
    <source>
        <dbReference type="EMBL" id="KAF1813362.1"/>
    </source>
</evidence>
<evidence type="ECO:0000313" key="12">
    <source>
        <dbReference type="RefSeq" id="XP_033534993.1"/>
    </source>
</evidence>
<keyword evidence="11" id="KW-1185">Reference proteome</keyword>